<protein>
    <submittedName>
        <fullName evidence="1">Uncharacterized protein</fullName>
    </submittedName>
</protein>
<dbReference type="Proteomes" id="UP001305647">
    <property type="component" value="Unassembled WGS sequence"/>
</dbReference>
<dbReference type="EMBL" id="MU863635">
    <property type="protein sequence ID" value="KAK4101505.1"/>
    <property type="molecule type" value="Genomic_DNA"/>
</dbReference>
<organism evidence="1 2">
    <name type="scientific">Parathielavia hyrcaniae</name>
    <dbReference type="NCBI Taxonomy" id="113614"/>
    <lineage>
        <taxon>Eukaryota</taxon>
        <taxon>Fungi</taxon>
        <taxon>Dikarya</taxon>
        <taxon>Ascomycota</taxon>
        <taxon>Pezizomycotina</taxon>
        <taxon>Sordariomycetes</taxon>
        <taxon>Sordariomycetidae</taxon>
        <taxon>Sordariales</taxon>
        <taxon>Chaetomiaceae</taxon>
        <taxon>Parathielavia</taxon>
    </lineage>
</organism>
<name>A0AAN6Q0T3_9PEZI</name>
<gene>
    <name evidence="1" type="ORF">N658DRAFT_496373</name>
</gene>
<reference evidence="1" key="1">
    <citation type="journal article" date="2023" name="Mol. Phylogenet. Evol.">
        <title>Genome-scale phylogeny and comparative genomics of the fungal order Sordariales.</title>
        <authorList>
            <person name="Hensen N."/>
            <person name="Bonometti L."/>
            <person name="Westerberg I."/>
            <person name="Brannstrom I.O."/>
            <person name="Guillou S."/>
            <person name="Cros-Aarteil S."/>
            <person name="Calhoun S."/>
            <person name="Haridas S."/>
            <person name="Kuo A."/>
            <person name="Mondo S."/>
            <person name="Pangilinan J."/>
            <person name="Riley R."/>
            <person name="LaButti K."/>
            <person name="Andreopoulos B."/>
            <person name="Lipzen A."/>
            <person name="Chen C."/>
            <person name="Yan M."/>
            <person name="Daum C."/>
            <person name="Ng V."/>
            <person name="Clum A."/>
            <person name="Steindorff A."/>
            <person name="Ohm R.A."/>
            <person name="Martin F."/>
            <person name="Silar P."/>
            <person name="Natvig D.O."/>
            <person name="Lalanne C."/>
            <person name="Gautier V."/>
            <person name="Ament-Velasquez S.L."/>
            <person name="Kruys A."/>
            <person name="Hutchinson M.I."/>
            <person name="Powell A.J."/>
            <person name="Barry K."/>
            <person name="Miller A.N."/>
            <person name="Grigoriev I.V."/>
            <person name="Debuchy R."/>
            <person name="Gladieux P."/>
            <person name="Hiltunen Thoren M."/>
            <person name="Johannesson H."/>
        </authorList>
    </citation>
    <scope>NUCLEOTIDE SEQUENCE</scope>
    <source>
        <strain evidence="1">CBS 757.83</strain>
    </source>
</reference>
<evidence type="ECO:0000313" key="2">
    <source>
        <dbReference type="Proteomes" id="UP001305647"/>
    </source>
</evidence>
<dbReference type="AlphaFoldDB" id="A0AAN6Q0T3"/>
<reference evidence="1" key="2">
    <citation type="submission" date="2023-05" db="EMBL/GenBank/DDBJ databases">
        <authorList>
            <consortium name="Lawrence Berkeley National Laboratory"/>
            <person name="Steindorff A."/>
            <person name="Hensen N."/>
            <person name="Bonometti L."/>
            <person name="Westerberg I."/>
            <person name="Brannstrom I.O."/>
            <person name="Guillou S."/>
            <person name="Cros-Aarteil S."/>
            <person name="Calhoun S."/>
            <person name="Haridas S."/>
            <person name="Kuo A."/>
            <person name="Mondo S."/>
            <person name="Pangilinan J."/>
            <person name="Riley R."/>
            <person name="Labutti K."/>
            <person name="Andreopoulos B."/>
            <person name="Lipzen A."/>
            <person name="Chen C."/>
            <person name="Yanf M."/>
            <person name="Daum C."/>
            <person name="Ng V."/>
            <person name="Clum A."/>
            <person name="Ohm R."/>
            <person name="Martin F."/>
            <person name="Silar P."/>
            <person name="Natvig D."/>
            <person name="Lalanne C."/>
            <person name="Gautier V."/>
            <person name="Ament-Velasquez S.L."/>
            <person name="Kruys A."/>
            <person name="Hutchinson M.I."/>
            <person name="Powell A.J."/>
            <person name="Barry K."/>
            <person name="Miller A.N."/>
            <person name="Grigoriev I.V."/>
            <person name="Debuchy R."/>
            <person name="Gladieux P."/>
            <person name="Thoren M.H."/>
            <person name="Johannesson H."/>
        </authorList>
    </citation>
    <scope>NUCLEOTIDE SEQUENCE</scope>
    <source>
        <strain evidence="1">CBS 757.83</strain>
    </source>
</reference>
<proteinExistence type="predicted"/>
<keyword evidence="2" id="KW-1185">Reference proteome</keyword>
<sequence length="146" mass="16037">MVGEAVSNGGWNAVLSLLFPCPTYLVAPELTMGPRRLDLAVLNVASNAVFFVFEGKSNNFSWDNLSAEVRQCCQAIYAGGYTYGMGGRGPDCIIVEWDGTDMGYMYIDAQGQVEGRQHRTTHHIVHDQAAIVQILQAIMAAHWEGR</sequence>
<comment type="caution">
    <text evidence="1">The sequence shown here is derived from an EMBL/GenBank/DDBJ whole genome shotgun (WGS) entry which is preliminary data.</text>
</comment>
<evidence type="ECO:0000313" key="1">
    <source>
        <dbReference type="EMBL" id="KAK4101505.1"/>
    </source>
</evidence>
<accession>A0AAN6Q0T3</accession>